<accession>A0A914B1P7</accession>
<dbReference type="EnsemblMetazoa" id="XM_038213994.1">
    <property type="protein sequence ID" value="XP_038069922.1"/>
    <property type="gene ID" value="LOC119739162"/>
</dbReference>
<dbReference type="FunFam" id="3.40.50.300:FF:001430">
    <property type="entry name" value="Small GTPase EhRabM3, putative"/>
    <property type="match status" value="1"/>
</dbReference>
<dbReference type="Gene3D" id="3.40.50.300">
    <property type="entry name" value="P-loop containing nucleotide triphosphate hydrolases"/>
    <property type="match status" value="1"/>
</dbReference>
<keyword evidence="2" id="KW-0547">Nucleotide-binding</keyword>
<dbReference type="OrthoDB" id="63533at2759"/>
<dbReference type="GeneID" id="119739162"/>
<dbReference type="SMART" id="SM00175">
    <property type="entry name" value="RAB"/>
    <property type="match status" value="1"/>
</dbReference>
<dbReference type="OMA" id="SEMAAEW"/>
<proteinExistence type="inferred from homology"/>
<dbReference type="InterPro" id="IPR001806">
    <property type="entry name" value="Small_GTPase"/>
</dbReference>
<dbReference type="Proteomes" id="UP000887568">
    <property type="component" value="Unplaced"/>
</dbReference>
<dbReference type="CDD" id="cd00154">
    <property type="entry name" value="Rab"/>
    <property type="match status" value="1"/>
</dbReference>
<evidence type="ECO:0000256" key="2">
    <source>
        <dbReference type="ARBA" id="ARBA00022741"/>
    </source>
</evidence>
<dbReference type="InterPro" id="IPR027417">
    <property type="entry name" value="P-loop_NTPase"/>
</dbReference>
<organism evidence="4 5">
    <name type="scientific">Patiria miniata</name>
    <name type="common">Bat star</name>
    <name type="synonym">Asterina miniata</name>
    <dbReference type="NCBI Taxonomy" id="46514"/>
    <lineage>
        <taxon>Eukaryota</taxon>
        <taxon>Metazoa</taxon>
        <taxon>Echinodermata</taxon>
        <taxon>Eleutherozoa</taxon>
        <taxon>Asterozoa</taxon>
        <taxon>Asteroidea</taxon>
        <taxon>Valvatacea</taxon>
        <taxon>Valvatida</taxon>
        <taxon>Asterinidae</taxon>
        <taxon>Patiria</taxon>
    </lineage>
</organism>
<comment type="similarity">
    <text evidence="1">Belongs to the small GTPase superfamily. Rab family.</text>
</comment>
<evidence type="ECO:0000313" key="5">
    <source>
        <dbReference type="Proteomes" id="UP000887568"/>
    </source>
</evidence>
<dbReference type="NCBIfam" id="TIGR00231">
    <property type="entry name" value="small_GTP"/>
    <property type="match status" value="1"/>
</dbReference>
<feature type="region of interest" description="Disordered" evidence="3">
    <location>
        <begin position="175"/>
        <end position="233"/>
    </location>
</feature>
<dbReference type="Pfam" id="PF00071">
    <property type="entry name" value="Ras"/>
    <property type="match status" value="1"/>
</dbReference>
<evidence type="ECO:0000256" key="3">
    <source>
        <dbReference type="SAM" id="MobiDB-lite"/>
    </source>
</evidence>
<dbReference type="GO" id="GO:0005525">
    <property type="term" value="F:GTP binding"/>
    <property type="evidence" value="ECO:0007669"/>
    <property type="project" value="InterPro"/>
</dbReference>
<dbReference type="SMART" id="SM00176">
    <property type="entry name" value="RAN"/>
    <property type="match status" value="1"/>
</dbReference>
<dbReference type="SMART" id="SM00173">
    <property type="entry name" value="RAS"/>
    <property type="match status" value="1"/>
</dbReference>
<dbReference type="RefSeq" id="XP_038069922.1">
    <property type="nucleotide sequence ID" value="XM_038213994.1"/>
</dbReference>
<dbReference type="SUPFAM" id="SSF52540">
    <property type="entry name" value="P-loop containing nucleoside triphosphate hydrolases"/>
    <property type="match status" value="1"/>
</dbReference>
<evidence type="ECO:0000313" key="4">
    <source>
        <dbReference type="EnsemblMetazoa" id="XP_038069922.1"/>
    </source>
</evidence>
<dbReference type="PANTHER" id="PTHR47978">
    <property type="match status" value="1"/>
</dbReference>
<name>A0A914B1P7_PATMI</name>
<reference evidence="4" key="1">
    <citation type="submission" date="2022-11" db="UniProtKB">
        <authorList>
            <consortium name="EnsemblMetazoa"/>
        </authorList>
    </citation>
    <scope>IDENTIFICATION</scope>
</reference>
<dbReference type="PROSITE" id="PS51420">
    <property type="entry name" value="RHO"/>
    <property type="match status" value="1"/>
</dbReference>
<keyword evidence="5" id="KW-1185">Reference proteome</keyword>
<dbReference type="PROSITE" id="PS51421">
    <property type="entry name" value="RAS"/>
    <property type="match status" value="1"/>
</dbReference>
<dbReference type="AlphaFoldDB" id="A0A914B1P7"/>
<dbReference type="GO" id="GO:0003924">
    <property type="term" value="F:GTPase activity"/>
    <property type="evidence" value="ECO:0007669"/>
    <property type="project" value="InterPro"/>
</dbReference>
<evidence type="ECO:0000256" key="1">
    <source>
        <dbReference type="ARBA" id="ARBA00006270"/>
    </source>
</evidence>
<dbReference type="PRINTS" id="PR00449">
    <property type="entry name" value="RASTRNSFRMNG"/>
</dbReference>
<dbReference type="SMART" id="SM00174">
    <property type="entry name" value="RHO"/>
    <property type="match status" value="1"/>
</dbReference>
<sequence>MPIGPGNAIKICLVGSSTVGKSCIAERLVHDEFLEQTKSTIGSAYSKTDLTVNGETVKLNLWDTAGQERFRALAPLYYRDASAIVLVYDITNEQSFHSLRTVWLPSIRACTKPDVALAVVGNKLDLEETDRVISAELARGYADILEAVFLETSAKTGHNVERIFTELVMKIRASKQTSSHQATKVEEEQTNIIKLPGSTEHNSLTDRGPEPNGHGVTSDGQHAEKHKSTCKCN</sequence>
<dbReference type="InterPro" id="IPR005225">
    <property type="entry name" value="Small_GTP-bd"/>
</dbReference>
<protein>
    <submittedName>
        <fullName evidence="4">Uncharacterized protein</fullName>
    </submittedName>
</protein>
<dbReference type="PROSITE" id="PS51419">
    <property type="entry name" value="RAB"/>
    <property type="match status" value="1"/>
</dbReference>